<evidence type="ECO:0000256" key="2">
    <source>
        <dbReference type="SAM" id="Phobius"/>
    </source>
</evidence>
<accession>A0ABS4AYL1</accession>
<proteinExistence type="predicted"/>
<evidence type="ECO:0000313" key="3">
    <source>
        <dbReference type="EMBL" id="MBP0466465.1"/>
    </source>
</evidence>
<reference evidence="3 4" key="1">
    <citation type="submission" date="2021-03" db="EMBL/GenBank/DDBJ databases">
        <authorList>
            <person name="So Y."/>
        </authorList>
    </citation>
    <scope>NUCLEOTIDE SEQUENCE [LARGE SCALE GENOMIC DNA]</scope>
    <source>
        <strain evidence="3 4">PWR1</strain>
    </source>
</reference>
<gene>
    <name evidence="3" type="ORF">J5Y09_21230</name>
</gene>
<name>A0ABS4AYL1_9PROT</name>
<feature type="region of interest" description="Disordered" evidence="1">
    <location>
        <begin position="1"/>
        <end position="22"/>
    </location>
</feature>
<keyword evidence="2" id="KW-0812">Transmembrane</keyword>
<keyword evidence="4" id="KW-1185">Reference proteome</keyword>
<evidence type="ECO:0000256" key="1">
    <source>
        <dbReference type="SAM" id="MobiDB-lite"/>
    </source>
</evidence>
<keyword evidence="2" id="KW-1133">Transmembrane helix</keyword>
<organism evidence="3 4">
    <name type="scientific">Roseomonas nitratireducens</name>
    <dbReference type="NCBI Taxonomy" id="2820810"/>
    <lineage>
        <taxon>Bacteria</taxon>
        <taxon>Pseudomonadati</taxon>
        <taxon>Pseudomonadota</taxon>
        <taxon>Alphaproteobacteria</taxon>
        <taxon>Acetobacterales</taxon>
        <taxon>Roseomonadaceae</taxon>
        <taxon>Roseomonas</taxon>
    </lineage>
</organism>
<dbReference type="RefSeq" id="WP_209353864.1">
    <property type="nucleotide sequence ID" value="NZ_JAGIYZ010000029.1"/>
</dbReference>
<sequence>MTKSARPRKQTAPASPRPAEAPAIAATPAARIPVRRLLLPGIGFACGVAATAIVLGSGVAPVGHAEAQAAAPAAAAVPEALVARIGQLESALGRMEAAAAERTETLSRRIDRAETVRSPQGERFIAAALVLQASVATARPWLREYQAMARLAPPGMLPAPLNEVLLSHAARGLPTEAELRERYIALVPQLVARVPRQGDMMQQAVTTMRGAVASIGLAAAPPPSDHEQAIEGVVQHLRRGNLAAAVGDATALDPSLQPLLAGWLAQAGARLAVEQAVQETLLRMLAAPVRS</sequence>
<keyword evidence="2" id="KW-0472">Membrane</keyword>
<dbReference type="Proteomes" id="UP000680815">
    <property type="component" value="Unassembled WGS sequence"/>
</dbReference>
<feature type="compositionally biased region" description="Low complexity" evidence="1">
    <location>
        <begin position="11"/>
        <end position="22"/>
    </location>
</feature>
<evidence type="ECO:0000313" key="4">
    <source>
        <dbReference type="Proteomes" id="UP000680815"/>
    </source>
</evidence>
<feature type="transmembrane region" description="Helical" evidence="2">
    <location>
        <begin position="37"/>
        <end position="60"/>
    </location>
</feature>
<comment type="caution">
    <text evidence="3">The sequence shown here is derived from an EMBL/GenBank/DDBJ whole genome shotgun (WGS) entry which is preliminary data.</text>
</comment>
<protein>
    <submittedName>
        <fullName evidence="3">Uncharacterized protein</fullName>
    </submittedName>
</protein>
<dbReference type="EMBL" id="JAGIYZ010000029">
    <property type="protein sequence ID" value="MBP0466465.1"/>
    <property type="molecule type" value="Genomic_DNA"/>
</dbReference>